<dbReference type="PANTHER" id="PTHR43968:SF6">
    <property type="entry name" value="GLUTATHIONE S-TRANSFERASE OMEGA"/>
    <property type="match status" value="1"/>
</dbReference>
<evidence type="ECO:0000259" key="1">
    <source>
        <dbReference type="PROSITE" id="PS50404"/>
    </source>
</evidence>
<accession>A0A081BCG8</accession>
<dbReference type="SUPFAM" id="SSF47616">
    <property type="entry name" value="GST C-terminal domain-like"/>
    <property type="match status" value="1"/>
</dbReference>
<dbReference type="Gene3D" id="3.40.30.10">
    <property type="entry name" value="Glutaredoxin"/>
    <property type="match status" value="1"/>
</dbReference>
<dbReference type="SFLD" id="SFLDS00019">
    <property type="entry name" value="Glutathione_Transferase_(cytos"/>
    <property type="match status" value="1"/>
</dbReference>
<gene>
    <name evidence="2" type="ORF">M2A_2235</name>
</gene>
<proteinExistence type="predicted"/>
<dbReference type="Gene3D" id="1.20.1050.10">
    <property type="match status" value="1"/>
</dbReference>
<sequence length="233" mass="26420">MSITLYDLCGQDDRRFSPFCWRTKYALAHKGLAFETVPVSFSAIKTIGDGSFKTVPVIEDNGTWVGDSWEIAKYLDKAYPDTPALFPNPEVEALCHFVETWQFSNVLRQAFPAYVHDIYLHVKEEDRTYFKESREKQLGGTKLESLVEAREEKLPGLRSALFPLRMTLGNQRWLSGDTPGYADYLILGTFLWLGSVATLPVLEKDDPLLVWLEKGRDLYNGLGRTSPCNEIAA</sequence>
<dbReference type="InterPro" id="IPR036282">
    <property type="entry name" value="Glutathione-S-Trfase_C_sf"/>
</dbReference>
<dbReference type="Proteomes" id="UP000028702">
    <property type="component" value="Unassembled WGS sequence"/>
</dbReference>
<dbReference type="SUPFAM" id="SSF52833">
    <property type="entry name" value="Thioredoxin-like"/>
    <property type="match status" value="1"/>
</dbReference>
<dbReference type="AlphaFoldDB" id="A0A081BCG8"/>
<dbReference type="CDD" id="cd03038">
    <property type="entry name" value="GST_N_etherase_LigE"/>
    <property type="match status" value="1"/>
</dbReference>
<dbReference type="EMBL" id="BBIO01000011">
    <property type="protein sequence ID" value="GAK45736.1"/>
    <property type="molecule type" value="Genomic_DNA"/>
</dbReference>
<dbReference type="Pfam" id="PF22041">
    <property type="entry name" value="GST_C_7"/>
    <property type="match status" value="1"/>
</dbReference>
<dbReference type="GO" id="GO:0005737">
    <property type="term" value="C:cytoplasm"/>
    <property type="evidence" value="ECO:0007669"/>
    <property type="project" value="TreeGrafter"/>
</dbReference>
<organism evidence="2 3">
    <name type="scientific">Tepidicaulis marinus</name>
    <dbReference type="NCBI Taxonomy" id="1333998"/>
    <lineage>
        <taxon>Bacteria</taxon>
        <taxon>Pseudomonadati</taxon>
        <taxon>Pseudomonadota</taxon>
        <taxon>Alphaproteobacteria</taxon>
        <taxon>Hyphomicrobiales</taxon>
        <taxon>Parvibaculaceae</taxon>
        <taxon>Tepidicaulis</taxon>
    </lineage>
</organism>
<dbReference type="STRING" id="1333998.M2A_2235"/>
<feature type="domain" description="GST N-terminal" evidence="1">
    <location>
        <begin position="7"/>
        <end position="83"/>
    </location>
</feature>
<dbReference type="GO" id="GO:0004364">
    <property type="term" value="F:glutathione transferase activity"/>
    <property type="evidence" value="ECO:0007669"/>
    <property type="project" value="TreeGrafter"/>
</dbReference>
<dbReference type="InterPro" id="IPR036249">
    <property type="entry name" value="Thioredoxin-like_sf"/>
</dbReference>
<dbReference type="PROSITE" id="PS50404">
    <property type="entry name" value="GST_NTER"/>
    <property type="match status" value="1"/>
</dbReference>
<dbReference type="GO" id="GO:0006749">
    <property type="term" value="P:glutathione metabolic process"/>
    <property type="evidence" value="ECO:0007669"/>
    <property type="project" value="TreeGrafter"/>
</dbReference>
<dbReference type="InterPro" id="IPR040079">
    <property type="entry name" value="Glutathione_S-Trfase"/>
</dbReference>
<dbReference type="GO" id="GO:0045174">
    <property type="term" value="F:glutathione dehydrogenase (ascorbate) activity"/>
    <property type="evidence" value="ECO:0007669"/>
    <property type="project" value="TreeGrafter"/>
</dbReference>
<evidence type="ECO:0000313" key="3">
    <source>
        <dbReference type="Proteomes" id="UP000028702"/>
    </source>
</evidence>
<dbReference type="InterPro" id="IPR004045">
    <property type="entry name" value="Glutathione_S-Trfase_N"/>
</dbReference>
<comment type="caution">
    <text evidence="2">The sequence shown here is derived from an EMBL/GenBank/DDBJ whole genome shotgun (WGS) entry which is preliminary data.</text>
</comment>
<dbReference type="eggNOG" id="COG0625">
    <property type="taxonomic scope" value="Bacteria"/>
</dbReference>
<name>A0A081BCG8_9HYPH</name>
<evidence type="ECO:0000313" key="2">
    <source>
        <dbReference type="EMBL" id="GAK45736.1"/>
    </source>
</evidence>
<protein>
    <submittedName>
        <fullName evidence="2">Lignin degradation protein</fullName>
    </submittedName>
</protein>
<keyword evidence="3" id="KW-1185">Reference proteome</keyword>
<dbReference type="RefSeq" id="WP_045447248.1">
    <property type="nucleotide sequence ID" value="NZ_BBIO01000011.1"/>
</dbReference>
<dbReference type="InterPro" id="IPR050983">
    <property type="entry name" value="GST_Omega/HSP26"/>
</dbReference>
<dbReference type="Pfam" id="PF13409">
    <property type="entry name" value="GST_N_2"/>
    <property type="match status" value="1"/>
</dbReference>
<dbReference type="InterPro" id="IPR054416">
    <property type="entry name" value="GST_UstS-like_C"/>
</dbReference>
<reference evidence="2 3" key="1">
    <citation type="submission" date="2014-07" db="EMBL/GenBank/DDBJ databases">
        <title>Tepidicaulis marinum gen. nov., sp. nov., a novel marine bacterium denitrifying nitrate to nitrous oxide strictly under microaerobic conditions.</title>
        <authorList>
            <person name="Takeuchi M."/>
            <person name="Yamagishi T."/>
            <person name="Kamagata Y."/>
            <person name="Oshima K."/>
            <person name="Hattori M."/>
            <person name="Katayama T."/>
            <person name="Hanada S."/>
            <person name="Tamaki H."/>
            <person name="Marumo K."/>
            <person name="Maeda H."/>
            <person name="Nedachi M."/>
            <person name="Iwasaki W."/>
            <person name="Suwa Y."/>
            <person name="Sakata S."/>
        </authorList>
    </citation>
    <scope>NUCLEOTIDE SEQUENCE [LARGE SCALE GENOMIC DNA]</scope>
    <source>
        <strain evidence="2 3">MA2</strain>
    </source>
</reference>
<dbReference type="PANTHER" id="PTHR43968">
    <property type="match status" value="1"/>
</dbReference>